<proteinExistence type="predicted"/>
<gene>
    <name evidence="1" type="ORF">S01H4_38672</name>
</gene>
<protein>
    <submittedName>
        <fullName evidence="1">Uncharacterized protein</fullName>
    </submittedName>
</protein>
<organism evidence="1">
    <name type="scientific">marine sediment metagenome</name>
    <dbReference type="NCBI Taxonomy" id="412755"/>
    <lineage>
        <taxon>unclassified sequences</taxon>
        <taxon>metagenomes</taxon>
        <taxon>ecological metagenomes</taxon>
    </lineage>
</organism>
<comment type="caution">
    <text evidence="1">The sequence shown here is derived from an EMBL/GenBank/DDBJ whole genome shotgun (WGS) entry which is preliminary data.</text>
</comment>
<reference evidence="1" key="1">
    <citation type="journal article" date="2014" name="Front. Microbiol.">
        <title>High frequency of phylogenetically diverse reductive dehalogenase-homologous genes in deep subseafloor sedimentary metagenomes.</title>
        <authorList>
            <person name="Kawai M."/>
            <person name="Futagami T."/>
            <person name="Toyoda A."/>
            <person name="Takaki Y."/>
            <person name="Nishi S."/>
            <person name="Hori S."/>
            <person name="Arai W."/>
            <person name="Tsubouchi T."/>
            <person name="Morono Y."/>
            <person name="Uchiyama I."/>
            <person name="Ito T."/>
            <person name="Fujiyama A."/>
            <person name="Inagaki F."/>
            <person name="Takami H."/>
        </authorList>
    </citation>
    <scope>NUCLEOTIDE SEQUENCE</scope>
    <source>
        <strain evidence="1">Expedition CK06-06</strain>
    </source>
</reference>
<dbReference type="EMBL" id="BART01020874">
    <property type="protein sequence ID" value="GAG93348.1"/>
    <property type="molecule type" value="Genomic_DNA"/>
</dbReference>
<feature type="non-terminal residue" evidence="1">
    <location>
        <position position="57"/>
    </location>
</feature>
<sequence>MRRKAKTVKIEDIDNQYVLNDEEYDCYVNRGITLSEYAIQNMLQKNIRFIEKAERKR</sequence>
<name>X1CAG2_9ZZZZ</name>
<accession>X1CAG2</accession>
<dbReference type="AlphaFoldDB" id="X1CAG2"/>
<evidence type="ECO:0000313" key="1">
    <source>
        <dbReference type="EMBL" id="GAG93348.1"/>
    </source>
</evidence>